<dbReference type="Pfam" id="PF00656">
    <property type="entry name" value="Peptidase_C14"/>
    <property type="match status" value="1"/>
</dbReference>
<evidence type="ECO:0000259" key="2">
    <source>
        <dbReference type="Pfam" id="PF00656"/>
    </source>
</evidence>
<dbReference type="GO" id="GO:0006508">
    <property type="term" value="P:proteolysis"/>
    <property type="evidence" value="ECO:0007669"/>
    <property type="project" value="InterPro"/>
</dbReference>
<dbReference type="OrthoDB" id="3223806at2759"/>
<sequence length="323" mass="36201">MPERKALVVGINYVDTSAELHGAVNDALRWVEALGRFGLLEEAVGESDEKYSIPTRDNIVQGLDWLTSDASKGDCLTMIFCGRAMQVQGFAGASPFEEALCPLDWEGFWTHHVITDQELHEHFASLPGGVMLTLILDASFLCPPVRVPIKRSMEYPAHEQRNEVGSLRDDGGDENVWSRLEHVNALPRRLSHVGKRTFWTQLGRLLPEVQKPLDEGLAVFCITACGAGQCAIEAYLNGSQQGVLTFCLLEALKQFRQCTFLEWMTAANKEATRLRGEVLPALDQFFEIAYGRHVGLHESRPFDPACALLAKERAKRRRGEHWR</sequence>
<dbReference type="AlphaFoldDB" id="A0A812JZG2"/>
<accession>A0A812JZG2</accession>
<name>A0A812JZG2_9DINO</name>
<dbReference type="GO" id="GO:0005737">
    <property type="term" value="C:cytoplasm"/>
    <property type="evidence" value="ECO:0007669"/>
    <property type="project" value="TreeGrafter"/>
</dbReference>
<dbReference type="InterPro" id="IPR050452">
    <property type="entry name" value="Metacaspase"/>
</dbReference>
<dbReference type="EMBL" id="CAJNDS010000514">
    <property type="protein sequence ID" value="CAE7214128.1"/>
    <property type="molecule type" value="Genomic_DNA"/>
</dbReference>
<keyword evidence="4" id="KW-1185">Reference proteome</keyword>
<dbReference type="PANTHER" id="PTHR48104:SF30">
    <property type="entry name" value="METACASPASE-1"/>
    <property type="match status" value="1"/>
</dbReference>
<dbReference type="InterPro" id="IPR011600">
    <property type="entry name" value="Pept_C14_caspase"/>
</dbReference>
<dbReference type="GO" id="GO:0004197">
    <property type="term" value="F:cysteine-type endopeptidase activity"/>
    <property type="evidence" value="ECO:0007669"/>
    <property type="project" value="InterPro"/>
</dbReference>
<dbReference type="Gene3D" id="3.40.50.1460">
    <property type="match status" value="1"/>
</dbReference>
<proteinExistence type="inferred from homology"/>
<evidence type="ECO:0000256" key="1">
    <source>
        <dbReference type="ARBA" id="ARBA00009005"/>
    </source>
</evidence>
<comment type="caution">
    <text evidence="3">The sequence shown here is derived from an EMBL/GenBank/DDBJ whole genome shotgun (WGS) entry which is preliminary data.</text>
</comment>
<reference evidence="3" key="1">
    <citation type="submission" date="2021-02" db="EMBL/GenBank/DDBJ databases">
        <authorList>
            <person name="Dougan E. K."/>
            <person name="Rhodes N."/>
            <person name="Thang M."/>
            <person name="Chan C."/>
        </authorList>
    </citation>
    <scope>NUCLEOTIDE SEQUENCE</scope>
</reference>
<protein>
    <submittedName>
        <fullName evidence="3">Pca1 protein</fullName>
    </submittedName>
</protein>
<organism evidence="3 4">
    <name type="scientific">Symbiodinium natans</name>
    <dbReference type="NCBI Taxonomy" id="878477"/>
    <lineage>
        <taxon>Eukaryota</taxon>
        <taxon>Sar</taxon>
        <taxon>Alveolata</taxon>
        <taxon>Dinophyceae</taxon>
        <taxon>Suessiales</taxon>
        <taxon>Symbiodiniaceae</taxon>
        <taxon>Symbiodinium</taxon>
    </lineage>
</organism>
<dbReference type="PANTHER" id="PTHR48104">
    <property type="entry name" value="METACASPASE-4"/>
    <property type="match status" value="1"/>
</dbReference>
<feature type="domain" description="Peptidase C14 caspase" evidence="2">
    <location>
        <begin position="4"/>
        <end position="271"/>
    </location>
</feature>
<gene>
    <name evidence="3" type="primary">pca1</name>
    <name evidence="3" type="ORF">SNAT2548_LOCUS7405</name>
</gene>
<evidence type="ECO:0000313" key="4">
    <source>
        <dbReference type="Proteomes" id="UP000604046"/>
    </source>
</evidence>
<dbReference type="Proteomes" id="UP000604046">
    <property type="component" value="Unassembled WGS sequence"/>
</dbReference>
<evidence type="ECO:0000313" key="3">
    <source>
        <dbReference type="EMBL" id="CAE7214128.1"/>
    </source>
</evidence>
<comment type="similarity">
    <text evidence="1">Belongs to the peptidase C14B family.</text>
</comment>